<proteinExistence type="predicted"/>
<dbReference type="Proteomes" id="UP000053144">
    <property type="component" value="Unassembled WGS sequence"/>
</dbReference>
<dbReference type="AlphaFoldDB" id="A0A0L9TF92"/>
<protein>
    <submittedName>
        <fullName evidence="2">Uncharacterized protein</fullName>
    </submittedName>
</protein>
<sequence>MLHQMMDEMQQCYEGEVTALKAENAARAVKEKALVKEGDKTDQAERTKQDFSPAGTV</sequence>
<name>A0A0L9TF92_PHAAN</name>
<reference evidence="3" key="1">
    <citation type="journal article" date="2015" name="Proc. Natl. Acad. Sci. U.S.A.">
        <title>Genome sequencing of adzuki bean (Vigna angularis) provides insight into high starch and low fat accumulation and domestication.</title>
        <authorList>
            <person name="Yang K."/>
            <person name="Tian Z."/>
            <person name="Chen C."/>
            <person name="Luo L."/>
            <person name="Zhao B."/>
            <person name="Wang Z."/>
            <person name="Yu L."/>
            <person name="Li Y."/>
            <person name="Sun Y."/>
            <person name="Li W."/>
            <person name="Chen Y."/>
            <person name="Li Y."/>
            <person name="Zhang Y."/>
            <person name="Ai D."/>
            <person name="Zhao J."/>
            <person name="Shang C."/>
            <person name="Ma Y."/>
            <person name="Wu B."/>
            <person name="Wang M."/>
            <person name="Gao L."/>
            <person name="Sun D."/>
            <person name="Zhang P."/>
            <person name="Guo F."/>
            <person name="Wang W."/>
            <person name="Li Y."/>
            <person name="Wang J."/>
            <person name="Varshney R.K."/>
            <person name="Wang J."/>
            <person name="Ling H.Q."/>
            <person name="Wan P."/>
        </authorList>
    </citation>
    <scope>NUCLEOTIDE SEQUENCE</scope>
    <source>
        <strain evidence="3">cv. Jingnong 6</strain>
    </source>
</reference>
<feature type="region of interest" description="Disordered" evidence="1">
    <location>
        <begin position="32"/>
        <end position="57"/>
    </location>
</feature>
<evidence type="ECO:0000256" key="1">
    <source>
        <dbReference type="SAM" id="MobiDB-lite"/>
    </source>
</evidence>
<accession>A0A0L9TF92</accession>
<dbReference type="EMBL" id="KQ258467">
    <property type="protein sequence ID" value="KOM29087.1"/>
    <property type="molecule type" value="Genomic_DNA"/>
</dbReference>
<feature type="compositionally biased region" description="Basic and acidic residues" evidence="1">
    <location>
        <begin position="32"/>
        <end position="49"/>
    </location>
</feature>
<dbReference type="Gramene" id="KOM29087">
    <property type="protein sequence ID" value="KOM29087"/>
    <property type="gene ID" value="LR48_Vigan635s001200"/>
</dbReference>
<organism evidence="2 3">
    <name type="scientific">Phaseolus angularis</name>
    <name type="common">Azuki bean</name>
    <name type="synonym">Vigna angularis</name>
    <dbReference type="NCBI Taxonomy" id="3914"/>
    <lineage>
        <taxon>Eukaryota</taxon>
        <taxon>Viridiplantae</taxon>
        <taxon>Streptophyta</taxon>
        <taxon>Embryophyta</taxon>
        <taxon>Tracheophyta</taxon>
        <taxon>Spermatophyta</taxon>
        <taxon>Magnoliopsida</taxon>
        <taxon>eudicotyledons</taxon>
        <taxon>Gunneridae</taxon>
        <taxon>Pentapetalae</taxon>
        <taxon>rosids</taxon>
        <taxon>fabids</taxon>
        <taxon>Fabales</taxon>
        <taxon>Fabaceae</taxon>
        <taxon>Papilionoideae</taxon>
        <taxon>50 kb inversion clade</taxon>
        <taxon>NPAAA clade</taxon>
        <taxon>indigoferoid/millettioid clade</taxon>
        <taxon>Phaseoleae</taxon>
        <taxon>Vigna</taxon>
    </lineage>
</organism>
<evidence type="ECO:0000313" key="2">
    <source>
        <dbReference type="EMBL" id="KOM29087.1"/>
    </source>
</evidence>
<gene>
    <name evidence="2" type="ORF">LR48_Vigan635s001200</name>
</gene>
<evidence type="ECO:0000313" key="3">
    <source>
        <dbReference type="Proteomes" id="UP000053144"/>
    </source>
</evidence>